<comment type="caution">
    <text evidence="2">The sequence shown here is derived from an EMBL/GenBank/DDBJ whole genome shotgun (WGS) entry which is preliminary data.</text>
</comment>
<dbReference type="Proteomes" id="UP001489004">
    <property type="component" value="Unassembled WGS sequence"/>
</dbReference>
<dbReference type="AlphaFoldDB" id="A0AAW1PWR9"/>
<organism evidence="2 3">
    <name type="scientific">[Myrmecia] bisecta</name>
    <dbReference type="NCBI Taxonomy" id="41462"/>
    <lineage>
        <taxon>Eukaryota</taxon>
        <taxon>Viridiplantae</taxon>
        <taxon>Chlorophyta</taxon>
        <taxon>core chlorophytes</taxon>
        <taxon>Trebouxiophyceae</taxon>
        <taxon>Trebouxiales</taxon>
        <taxon>Trebouxiaceae</taxon>
        <taxon>Myrmecia</taxon>
    </lineage>
</organism>
<sequence>MQGSGLETSSKASRSPVPPMLLRWPFIMDAIDASGLEYGAAQLRSRASWEQRLHQGKCLRIDQPAGFYTHNVQHDSQVTSARRIMSAMLKQLALLARYCSRATGQPGDVDAIWRLTLAVKADVAACKELLEDLSENLKAINEDYTEAMVDAG</sequence>
<feature type="coiled-coil region" evidence="1">
    <location>
        <begin position="123"/>
        <end position="150"/>
    </location>
</feature>
<dbReference type="EMBL" id="JALJOR010000008">
    <property type="protein sequence ID" value="KAK9812614.1"/>
    <property type="molecule type" value="Genomic_DNA"/>
</dbReference>
<keyword evidence="3" id="KW-1185">Reference proteome</keyword>
<evidence type="ECO:0000313" key="3">
    <source>
        <dbReference type="Proteomes" id="UP001489004"/>
    </source>
</evidence>
<evidence type="ECO:0000313" key="2">
    <source>
        <dbReference type="EMBL" id="KAK9812614.1"/>
    </source>
</evidence>
<reference evidence="2 3" key="1">
    <citation type="journal article" date="2024" name="Nat. Commun.">
        <title>Phylogenomics reveals the evolutionary origins of lichenization in chlorophyte algae.</title>
        <authorList>
            <person name="Puginier C."/>
            <person name="Libourel C."/>
            <person name="Otte J."/>
            <person name="Skaloud P."/>
            <person name="Haon M."/>
            <person name="Grisel S."/>
            <person name="Petersen M."/>
            <person name="Berrin J.G."/>
            <person name="Delaux P.M."/>
            <person name="Dal Grande F."/>
            <person name="Keller J."/>
        </authorList>
    </citation>
    <scope>NUCLEOTIDE SEQUENCE [LARGE SCALE GENOMIC DNA]</scope>
    <source>
        <strain evidence="2 3">SAG 2043</strain>
    </source>
</reference>
<gene>
    <name evidence="2" type="ORF">WJX72_000605</name>
</gene>
<evidence type="ECO:0000256" key="1">
    <source>
        <dbReference type="SAM" id="Coils"/>
    </source>
</evidence>
<name>A0AAW1PWR9_9CHLO</name>
<accession>A0AAW1PWR9</accession>
<proteinExistence type="predicted"/>
<keyword evidence="1" id="KW-0175">Coiled coil</keyword>
<protein>
    <submittedName>
        <fullName evidence="2">Uncharacterized protein</fullName>
    </submittedName>
</protein>